<organism evidence="1 2">
    <name type="scientific">Rubroshorea leprosula</name>
    <dbReference type="NCBI Taxonomy" id="152421"/>
    <lineage>
        <taxon>Eukaryota</taxon>
        <taxon>Viridiplantae</taxon>
        <taxon>Streptophyta</taxon>
        <taxon>Embryophyta</taxon>
        <taxon>Tracheophyta</taxon>
        <taxon>Spermatophyta</taxon>
        <taxon>Magnoliopsida</taxon>
        <taxon>eudicotyledons</taxon>
        <taxon>Gunneridae</taxon>
        <taxon>Pentapetalae</taxon>
        <taxon>rosids</taxon>
        <taxon>malvids</taxon>
        <taxon>Malvales</taxon>
        <taxon>Dipterocarpaceae</taxon>
        <taxon>Rubroshorea</taxon>
    </lineage>
</organism>
<protein>
    <submittedName>
        <fullName evidence="1">Uncharacterized protein</fullName>
    </submittedName>
</protein>
<dbReference type="AlphaFoldDB" id="A0AAV5JJW6"/>
<accession>A0AAV5JJW6</accession>
<keyword evidence="2" id="KW-1185">Reference proteome</keyword>
<proteinExistence type="predicted"/>
<name>A0AAV5JJW6_9ROSI</name>
<gene>
    <name evidence="1" type="ORF">SLEP1_g25795</name>
</gene>
<dbReference type="EMBL" id="BPVZ01000042">
    <property type="protein sequence ID" value="GKV14994.1"/>
    <property type="molecule type" value="Genomic_DNA"/>
</dbReference>
<dbReference type="Proteomes" id="UP001054252">
    <property type="component" value="Unassembled WGS sequence"/>
</dbReference>
<comment type="caution">
    <text evidence="1">The sequence shown here is derived from an EMBL/GenBank/DDBJ whole genome shotgun (WGS) entry which is preliminary data.</text>
</comment>
<sequence>MVDYPLLSDFGDIGSCIFILTSCISLNKAATFH</sequence>
<evidence type="ECO:0000313" key="1">
    <source>
        <dbReference type="EMBL" id="GKV14994.1"/>
    </source>
</evidence>
<evidence type="ECO:0000313" key="2">
    <source>
        <dbReference type="Proteomes" id="UP001054252"/>
    </source>
</evidence>
<reference evidence="1 2" key="1">
    <citation type="journal article" date="2021" name="Commun. Biol.">
        <title>The genome of Shorea leprosula (Dipterocarpaceae) highlights the ecological relevance of drought in aseasonal tropical rainforests.</title>
        <authorList>
            <person name="Ng K.K.S."/>
            <person name="Kobayashi M.J."/>
            <person name="Fawcett J.A."/>
            <person name="Hatakeyama M."/>
            <person name="Paape T."/>
            <person name="Ng C.H."/>
            <person name="Ang C.C."/>
            <person name="Tnah L.H."/>
            <person name="Lee C.T."/>
            <person name="Nishiyama T."/>
            <person name="Sese J."/>
            <person name="O'Brien M.J."/>
            <person name="Copetti D."/>
            <person name="Mohd Noor M.I."/>
            <person name="Ong R.C."/>
            <person name="Putra M."/>
            <person name="Sireger I.Z."/>
            <person name="Indrioko S."/>
            <person name="Kosugi Y."/>
            <person name="Izuno A."/>
            <person name="Isagi Y."/>
            <person name="Lee S.L."/>
            <person name="Shimizu K.K."/>
        </authorList>
    </citation>
    <scope>NUCLEOTIDE SEQUENCE [LARGE SCALE GENOMIC DNA]</scope>
    <source>
        <strain evidence="1">214</strain>
    </source>
</reference>